<dbReference type="EMBL" id="JAGGLD010000001">
    <property type="protein sequence ID" value="MBP1999829.1"/>
    <property type="molecule type" value="Genomic_DNA"/>
</dbReference>
<evidence type="ECO:0000313" key="2">
    <source>
        <dbReference type="Proteomes" id="UP001519288"/>
    </source>
</evidence>
<name>A0ABS4JGY9_9BACL</name>
<keyword evidence="2" id="KW-1185">Reference proteome</keyword>
<dbReference type="Proteomes" id="UP001519288">
    <property type="component" value="Unassembled WGS sequence"/>
</dbReference>
<comment type="caution">
    <text evidence="1">The sequence shown here is derived from an EMBL/GenBank/DDBJ whole genome shotgun (WGS) entry which is preliminary data.</text>
</comment>
<evidence type="ECO:0000313" key="1">
    <source>
        <dbReference type="EMBL" id="MBP1999829.1"/>
    </source>
</evidence>
<protein>
    <recommendedName>
        <fullName evidence="3">VCBS repeat-containing protein</fullName>
    </recommendedName>
</protein>
<evidence type="ECO:0008006" key="3">
    <source>
        <dbReference type="Google" id="ProtNLM"/>
    </source>
</evidence>
<dbReference type="InterPro" id="IPR028994">
    <property type="entry name" value="Integrin_alpha_N"/>
</dbReference>
<dbReference type="PROSITE" id="PS51257">
    <property type="entry name" value="PROKAR_LIPOPROTEIN"/>
    <property type="match status" value="1"/>
</dbReference>
<gene>
    <name evidence="1" type="ORF">J2Z69_000848</name>
</gene>
<organism evidence="1 2">
    <name type="scientific">Paenibacillus shirakamiensis</name>
    <dbReference type="NCBI Taxonomy" id="1265935"/>
    <lineage>
        <taxon>Bacteria</taxon>
        <taxon>Bacillati</taxon>
        <taxon>Bacillota</taxon>
        <taxon>Bacilli</taxon>
        <taxon>Bacillales</taxon>
        <taxon>Paenibacillaceae</taxon>
        <taxon>Paenibacillus</taxon>
    </lineage>
</organism>
<dbReference type="SUPFAM" id="SSF69318">
    <property type="entry name" value="Integrin alpha N-terminal domain"/>
    <property type="match status" value="1"/>
</dbReference>
<accession>A0ABS4JGY9</accession>
<reference evidence="1 2" key="1">
    <citation type="submission" date="2021-03" db="EMBL/GenBank/DDBJ databases">
        <title>Genomic Encyclopedia of Type Strains, Phase IV (KMG-IV): sequencing the most valuable type-strain genomes for metagenomic binning, comparative biology and taxonomic classification.</title>
        <authorList>
            <person name="Goeker M."/>
        </authorList>
    </citation>
    <scope>NUCLEOTIDE SEQUENCE [LARGE SCALE GENOMIC DNA]</scope>
    <source>
        <strain evidence="1 2">DSM 26806</strain>
    </source>
</reference>
<proteinExistence type="predicted"/>
<sequence length="414" mass="47330">MLRIWKNRWIQIATGCMLLMLLSGCDLIMDPKLLMKSPELTSDNQTLKSVIDQNIPGGVLIRPRGSKDVSTIRTVDLNQDGTKEAVVFYETPNETVKIHGMILEEAKDTWTVKTVFDGEGDVLESLEFADLNHDGKLEIVAGYSREDQDIDKGLTIYRYVSASVEKIFEIPYTYFSVDDLNGDGLKDLTIVSFKKDQYNTVTTYQYDGTFKEMDKLQLESNINKYLNFVAGNVTSKQKGIILDASILTHSAYSILITMEQNKLVNVLKQDSMYKDYPLLSGDVNNDNILEVGQISLPKGWDSTTLADAPHFLDFYQWDGVKSLKMVMQQYLDNEGRFVFNFPPELKQDITIDPKSDLSKDIKFTRISTKQEVAEIKVFALAEWDHIKDDWQLLIRDNDKVIGYHTSYDMKVLKR</sequence>